<evidence type="ECO:0000256" key="2">
    <source>
        <dbReference type="ARBA" id="ARBA00022490"/>
    </source>
</evidence>
<evidence type="ECO:0000313" key="6">
    <source>
        <dbReference type="EMBL" id="CEM20252.1"/>
    </source>
</evidence>
<evidence type="ECO:0000256" key="3">
    <source>
        <dbReference type="ARBA" id="ARBA00022574"/>
    </source>
</evidence>
<feature type="compositionally biased region" description="Low complexity" evidence="5">
    <location>
        <begin position="1"/>
        <end position="15"/>
    </location>
</feature>
<dbReference type="Gene3D" id="2.130.10.10">
    <property type="entry name" value="YVTN repeat-like/Quinoprotein amine dehydrogenase"/>
    <property type="match status" value="2"/>
</dbReference>
<dbReference type="SUPFAM" id="SSF50978">
    <property type="entry name" value="WD40 repeat-like"/>
    <property type="match status" value="1"/>
</dbReference>
<dbReference type="AlphaFoldDB" id="A0A0G4FYU7"/>
<feature type="compositionally biased region" description="Gly residues" evidence="5">
    <location>
        <begin position="169"/>
        <end position="178"/>
    </location>
</feature>
<protein>
    <submittedName>
        <fullName evidence="6">Uncharacterized protein</fullName>
    </submittedName>
</protein>
<dbReference type="GO" id="GO:0036156">
    <property type="term" value="C:inner dynein arm"/>
    <property type="evidence" value="ECO:0007669"/>
    <property type="project" value="TreeGrafter"/>
</dbReference>
<dbReference type="PANTHER" id="PTHR12442:SF5">
    <property type="entry name" value="DYNEIN AXONEMAL INTERMEDIATE CHAIN 3"/>
    <property type="match status" value="1"/>
</dbReference>
<evidence type="ECO:0000256" key="1">
    <source>
        <dbReference type="ARBA" id="ARBA00004496"/>
    </source>
</evidence>
<reference evidence="6" key="1">
    <citation type="submission" date="2014-11" db="EMBL/GenBank/DDBJ databases">
        <authorList>
            <person name="Otto D Thomas"/>
            <person name="Naeem Raeece"/>
        </authorList>
    </citation>
    <scope>NUCLEOTIDE SEQUENCE</scope>
</reference>
<dbReference type="GO" id="GO:0060294">
    <property type="term" value="P:cilium movement involved in cell motility"/>
    <property type="evidence" value="ECO:0007669"/>
    <property type="project" value="TreeGrafter"/>
</dbReference>
<dbReference type="GO" id="GO:0036159">
    <property type="term" value="P:inner dynein arm assembly"/>
    <property type="evidence" value="ECO:0007669"/>
    <property type="project" value="TreeGrafter"/>
</dbReference>
<dbReference type="InterPro" id="IPR050687">
    <property type="entry name" value="Dynein_IC"/>
</dbReference>
<dbReference type="SMART" id="SM00320">
    <property type="entry name" value="WD40"/>
    <property type="match status" value="4"/>
</dbReference>
<keyword evidence="2" id="KW-0963">Cytoplasm</keyword>
<sequence>MSGEGEVTVADAAAEAAEDPQGGEDEGEVEIPELEEDEIQERMGYIPDENEKLDGVGEFFVNATNMVRMGLKDNDEQEEGRKYVYVKKQEALDECAKFGFQSDWNDHRDLIKKYPHEDIILVRDPERVYGQNYAWGYNGAGYKTLHSRIQEQRQAVIDAHIAEFQREAGGAGGEGGGAEGEDEEENVVVEDRPITPRPWHSESALKHFEEVDSFTVKASRPLLRVSISKKRRLFGAPWKFIDFGDNVQGVKQNRSEQYVIVKKRELDIGVQAVPQTTERAAQTTWNRSINASCQYNATDFLHKNTDDESEEENKKLVDFLHKFGFVVEEALQQNETFDIYHDELAHLGDDDLGIGSKSQSNMREIRNLHDLTFSKNKRITSIAWVPGSNDLIAISCVDNLSFDERIELSGRAQTAVVMIWSLADSIHPQAALESQAEVNTLSFWPSDRQFLLGGCLTGQVVVWKLDAVALGSASDKRRQMIEADKTHGVPKLGFLKMSEIEFSHSRVVTDIQWFPEGVEFDRRKGLQTKPGLESHRFFLTASGDGQLLVWNWAETKEKMLDLKDDASRKEMVWVPYASVQISRRDSGCEMSLSSIRLATPEEGEERATTKLWAATEDGEVALIDWGAKAEEGQKPEYVKKVLDFARTWRPSVAFERSPFFPDIFLHVTDWNFFLWKERGDLWKESSDNDTAPLFQSPTPMAPFTCGTWSTARPCVLFIGRMDGQLEIWDFADQSHRSSLFHSVASVALSSIAFQSPTSVKPSAPKQHAGGLKVPGTGNALSQGNGPLLLSSAVGNKKKDTNPVEVALQQMAIGDENGNLHVLELPKSMKKAIQNEQKVMRLFLEREAERCKYQIRRATELEKMKEEHDRMMLMQSDQDDGAADPNSEQEALRALQEEYEGLERLFREELGLPQEKGADGGMTPGGAAIGGGATLTDVPDHELAINEDLRRMTWAKAESIAREADRRVEQLGSAYDVMATENSSLKTRNDVLSDRLSALERDVTTLRASLNDKAISENALKADVVSLDTASTRLRSENDVLARENVRLQAEVDRLTICRPCSPCSPYRKTVVSTITDPVCVSPSLRTSPSLTITTPALCTSPCATACATTICTAPSRCERIEWPVFQMSRHLLSASPFAHISKSFRCSRLGIERIELDFYPCGAAGAPLSAGTVFVRWATGEFRHDFPFLREEISSLEDCANIQLDLFSCSRYGKTLVA</sequence>
<dbReference type="VEuPathDB" id="CryptoDB:Cvel_19327"/>
<feature type="region of interest" description="Disordered" evidence="5">
    <location>
        <begin position="168"/>
        <end position="187"/>
    </location>
</feature>
<keyword evidence="4" id="KW-0677">Repeat</keyword>
<feature type="compositionally biased region" description="Acidic residues" evidence="5">
    <location>
        <begin position="16"/>
        <end position="37"/>
    </location>
</feature>
<dbReference type="InterPro" id="IPR036322">
    <property type="entry name" value="WD40_repeat_dom_sf"/>
</dbReference>
<dbReference type="InterPro" id="IPR015943">
    <property type="entry name" value="WD40/YVTN_repeat-like_dom_sf"/>
</dbReference>
<name>A0A0G4FYU7_9ALVE</name>
<dbReference type="GO" id="GO:0045503">
    <property type="term" value="F:dynein light chain binding"/>
    <property type="evidence" value="ECO:0007669"/>
    <property type="project" value="TreeGrafter"/>
</dbReference>
<dbReference type="EMBL" id="CDMZ01000726">
    <property type="protein sequence ID" value="CEM20252.1"/>
    <property type="molecule type" value="Genomic_DNA"/>
</dbReference>
<dbReference type="PANTHER" id="PTHR12442">
    <property type="entry name" value="DYNEIN INTERMEDIATE CHAIN"/>
    <property type="match status" value="1"/>
</dbReference>
<accession>A0A0G4FYU7</accession>
<dbReference type="InterPro" id="IPR001680">
    <property type="entry name" value="WD40_rpt"/>
</dbReference>
<evidence type="ECO:0000256" key="5">
    <source>
        <dbReference type="SAM" id="MobiDB-lite"/>
    </source>
</evidence>
<gene>
    <name evidence="6" type="ORF">Cvel_19327</name>
</gene>
<feature type="region of interest" description="Disordered" evidence="5">
    <location>
        <begin position="1"/>
        <end position="37"/>
    </location>
</feature>
<keyword evidence="3" id="KW-0853">WD repeat</keyword>
<proteinExistence type="predicted"/>
<organism evidence="6">
    <name type="scientific">Chromera velia CCMP2878</name>
    <dbReference type="NCBI Taxonomy" id="1169474"/>
    <lineage>
        <taxon>Eukaryota</taxon>
        <taxon>Sar</taxon>
        <taxon>Alveolata</taxon>
        <taxon>Colpodellida</taxon>
        <taxon>Chromeraceae</taxon>
        <taxon>Chromera</taxon>
    </lineage>
</organism>
<dbReference type="GO" id="GO:0045504">
    <property type="term" value="F:dynein heavy chain binding"/>
    <property type="evidence" value="ECO:0007669"/>
    <property type="project" value="TreeGrafter"/>
</dbReference>
<comment type="subcellular location">
    <subcellularLocation>
        <location evidence="1">Cytoplasm</location>
    </subcellularLocation>
</comment>
<evidence type="ECO:0000256" key="4">
    <source>
        <dbReference type="ARBA" id="ARBA00022737"/>
    </source>
</evidence>
<dbReference type="PhylomeDB" id="A0A0G4FYU7"/>